<organism evidence="2 3">
    <name type="scientific">Ricinus communis</name>
    <name type="common">Castor bean</name>
    <dbReference type="NCBI Taxonomy" id="3988"/>
    <lineage>
        <taxon>Eukaryota</taxon>
        <taxon>Viridiplantae</taxon>
        <taxon>Streptophyta</taxon>
        <taxon>Embryophyta</taxon>
        <taxon>Tracheophyta</taxon>
        <taxon>Spermatophyta</taxon>
        <taxon>Magnoliopsida</taxon>
        <taxon>eudicotyledons</taxon>
        <taxon>Gunneridae</taxon>
        <taxon>Pentapetalae</taxon>
        <taxon>rosids</taxon>
        <taxon>fabids</taxon>
        <taxon>Malpighiales</taxon>
        <taxon>Euphorbiaceae</taxon>
        <taxon>Acalyphoideae</taxon>
        <taxon>Acalypheae</taxon>
        <taxon>Ricinus</taxon>
    </lineage>
</organism>
<evidence type="ECO:0000256" key="1">
    <source>
        <dbReference type="SAM" id="MobiDB-lite"/>
    </source>
</evidence>
<dbReference type="Proteomes" id="UP000008311">
    <property type="component" value="Unassembled WGS sequence"/>
</dbReference>
<sequence length="88" mass="9433">MYGNQIDSGSAINRMPLRAPAHQGIPANSKLYDSALGDDSSSEEEVVSALGRDKGPEKPKENPIGLKNGKGIKEKGLDEGTKADIRRR</sequence>
<gene>
    <name evidence="2" type="ORF">RCOM_0647020</name>
</gene>
<name>B9SFK6_RICCO</name>
<feature type="compositionally biased region" description="Basic and acidic residues" evidence="1">
    <location>
        <begin position="51"/>
        <end position="61"/>
    </location>
</feature>
<reference evidence="3" key="1">
    <citation type="journal article" date="2010" name="Nat. Biotechnol.">
        <title>Draft genome sequence of the oilseed species Ricinus communis.</title>
        <authorList>
            <person name="Chan A.P."/>
            <person name="Crabtree J."/>
            <person name="Zhao Q."/>
            <person name="Lorenzi H."/>
            <person name="Orvis J."/>
            <person name="Puiu D."/>
            <person name="Melake-Berhan A."/>
            <person name="Jones K.M."/>
            <person name="Redman J."/>
            <person name="Chen G."/>
            <person name="Cahoon E.B."/>
            <person name="Gedil M."/>
            <person name="Stanke M."/>
            <person name="Haas B.J."/>
            <person name="Wortman J.R."/>
            <person name="Fraser-Liggett C.M."/>
            <person name="Ravel J."/>
            <person name="Rabinowicz P.D."/>
        </authorList>
    </citation>
    <scope>NUCLEOTIDE SEQUENCE [LARGE SCALE GENOMIC DNA]</scope>
    <source>
        <strain evidence="3">cv. Hale</strain>
    </source>
</reference>
<feature type="compositionally biased region" description="Basic and acidic residues" evidence="1">
    <location>
        <begin position="71"/>
        <end position="88"/>
    </location>
</feature>
<keyword evidence="3" id="KW-1185">Reference proteome</keyword>
<dbReference type="AlphaFoldDB" id="B9SFK6"/>
<evidence type="ECO:0000313" key="2">
    <source>
        <dbReference type="EMBL" id="EEF37618.1"/>
    </source>
</evidence>
<dbReference type="EMBL" id="EQ973945">
    <property type="protein sequence ID" value="EEF37618.1"/>
    <property type="molecule type" value="Genomic_DNA"/>
</dbReference>
<accession>B9SFK6</accession>
<protein>
    <submittedName>
        <fullName evidence="2">Uncharacterized protein</fullName>
    </submittedName>
</protein>
<feature type="region of interest" description="Disordered" evidence="1">
    <location>
        <begin position="1"/>
        <end position="88"/>
    </location>
</feature>
<feature type="compositionally biased region" description="Polar residues" evidence="1">
    <location>
        <begin position="1"/>
        <end position="11"/>
    </location>
</feature>
<evidence type="ECO:0000313" key="3">
    <source>
        <dbReference type="Proteomes" id="UP000008311"/>
    </source>
</evidence>
<proteinExistence type="predicted"/>
<dbReference type="InParanoid" id="B9SFK6"/>